<proteinExistence type="predicted"/>
<accession>A0A1B0C7C4</accession>
<organism evidence="2 3">
    <name type="scientific">Glossina palpalis gambiensis</name>
    <dbReference type="NCBI Taxonomy" id="67801"/>
    <lineage>
        <taxon>Eukaryota</taxon>
        <taxon>Metazoa</taxon>
        <taxon>Ecdysozoa</taxon>
        <taxon>Arthropoda</taxon>
        <taxon>Hexapoda</taxon>
        <taxon>Insecta</taxon>
        <taxon>Pterygota</taxon>
        <taxon>Neoptera</taxon>
        <taxon>Endopterygota</taxon>
        <taxon>Diptera</taxon>
        <taxon>Brachycera</taxon>
        <taxon>Muscomorpha</taxon>
        <taxon>Hippoboscoidea</taxon>
        <taxon>Glossinidae</taxon>
        <taxon>Glossina</taxon>
    </lineage>
</organism>
<keyword evidence="1" id="KW-1133">Transmembrane helix</keyword>
<feature type="transmembrane region" description="Helical" evidence="1">
    <location>
        <begin position="45"/>
        <end position="62"/>
    </location>
</feature>
<keyword evidence="3" id="KW-1185">Reference proteome</keyword>
<name>A0A1B0C7C4_9MUSC</name>
<keyword evidence="1" id="KW-0472">Membrane</keyword>
<dbReference type="Proteomes" id="UP000092460">
    <property type="component" value="Unassembled WGS sequence"/>
</dbReference>
<feature type="transmembrane region" description="Helical" evidence="1">
    <location>
        <begin position="74"/>
        <end position="96"/>
    </location>
</feature>
<dbReference type="EMBL" id="JXJN01028083">
    <property type="status" value="NOT_ANNOTATED_CDS"/>
    <property type="molecule type" value="Genomic_DNA"/>
</dbReference>
<dbReference type="AlphaFoldDB" id="A0A1B0C7C4"/>
<evidence type="ECO:0000256" key="1">
    <source>
        <dbReference type="SAM" id="Phobius"/>
    </source>
</evidence>
<reference evidence="3" key="1">
    <citation type="submission" date="2015-01" db="EMBL/GenBank/DDBJ databases">
        <authorList>
            <person name="Aksoy S."/>
            <person name="Warren W."/>
            <person name="Wilson R.K."/>
        </authorList>
    </citation>
    <scope>NUCLEOTIDE SEQUENCE [LARGE SCALE GENOMIC DNA]</scope>
    <source>
        <strain evidence="3">IAEA</strain>
    </source>
</reference>
<evidence type="ECO:0000313" key="2">
    <source>
        <dbReference type="EnsemblMetazoa" id="GPPI051167-PA"/>
    </source>
</evidence>
<reference evidence="2" key="2">
    <citation type="submission" date="2020-05" db="UniProtKB">
        <authorList>
            <consortium name="EnsemblMetazoa"/>
        </authorList>
    </citation>
    <scope>IDENTIFICATION</scope>
    <source>
        <strain evidence="2">IAEA</strain>
    </source>
</reference>
<evidence type="ECO:0000313" key="3">
    <source>
        <dbReference type="Proteomes" id="UP000092460"/>
    </source>
</evidence>
<dbReference type="VEuPathDB" id="VectorBase:GPPI051167"/>
<sequence length="97" mass="11188">MPAVICGKLIDALLHISKSISQTVKLCKECFSCRFQSERYNNRELKLAIFVALFVLSTYLILKNSCTLDFLSSWIIHLPLLVLITFMMFMSIARLLR</sequence>
<protein>
    <submittedName>
        <fullName evidence="2">Uncharacterized protein</fullName>
    </submittedName>
</protein>
<dbReference type="EnsemblMetazoa" id="GPPI051167-RA">
    <property type="protein sequence ID" value="GPPI051167-PA"/>
    <property type="gene ID" value="GPPI051167"/>
</dbReference>
<keyword evidence="1" id="KW-0812">Transmembrane</keyword>